<feature type="transmembrane region" description="Helical" evidence="9">
    <location>
        <begin position="18"/>
        <end position="36"/>
    </location>
</feature>
<dbReference type="Pfam" id="PF02434">
    <property type="entry name" value="Fringe"/>
    <property type="match status" value="1"/>
</dbReference>
<keyword evidence="6 9" id="KW-1133">Transmembrane helix</keyword>
<keyword evidence="5" id="KW-0735">Signal-anchor</keyword>
<keyword evidence="12" id="KW-1185">Reference proteome</keyword>
<evidence type="ECO:0000259" key="10">
    <source>
        <dbReference type="Pfam" id="PF02434"/>
    </source>
</evidence>
<name>A0AAN6YFT0_9PEZI</name>
<reference evidence="11" key="1">
    <citation type="journal article" date="2023" name="Mol. Phylogenet. Evol.">
        <title>Genome-scale phylogeny and comparative genomics of the fungal order Sordariales.</title>
        <authorList>
            <person name="Hensen N."/>
            <person name="Bonometti L."/>
            <person name="Westerberg I."/>
            <person name="Brannstrom I.O."/>
            <person name="Guillou S."/>
            <person name="Cros-Aarteil S."/>
            <person name="Calhoun S."/>
            <person name="Haridas S."/>
            <person name="Kuo A."/>
            <person name="Mondo S."/>
            <person name="Pangilinan J."/>
            <person name="Riley R."/>
            <person name="LaButti K."/>
            <person name="Andreopoulos B."/>
            <person name="Lipzen A."/>
            <person name="Chen C."/>
            <person name="Yan M."/>
            <person name="Daum C."/>
            <person name="Ng V."/>
            <person name="Clum A."/>
            <person name="Steindorff A."/>
            <person name="Ohm R.A."/>
            <person name="Martin F."/>
            <person name="Silar P."/>
            <person name="Natvig D.O."/>
            <person name="Lalanne C."/>
            <person name="Gautier V."/>
            <person name="Ament-Velasquez S.L."/>
            <person name="Kruys A."/>
            <person name="Hutchinson M.I."/>
            <person name="Powell A.J."/>
            <person name="Barry K."/>
            <person name="Miller A.N."/>
            <person name="Grigoriev I.V."/>
            <person name="Debuchy R."/>
            <person name="Gladieux P."/>
            <person name="Hiltunen Thoren M."/>
            <person name="Johannesson H."/>
        </authorList>
    </citation>
    <scope>NUCLEOTIDE SEQUENCE</scope>
    <source>
        <strain evidence="11">PSN293</strain>
    </source>
</reference>
<dbReference type="FunFam" id="3.90.550.50:FF:000036">
    <property type="entry name" value="Putative glycosyltransferase family 31 protein"/>
    <property type="match status" value="1"/>
</dbReference>
<feature type="domain" description="Fringe-like glycosyltransferase" evidence="10">
    <location>
        <begin position="279"/>
        <end position="367"/>
    </location>
</feature>
<dbReference type="AlphaFoldDB" id="A0AAN6YFT0"/>
<evidence type="ECO:0000313" key="12">
    <source>
        <dbReference type="Proteomes" id="UP001301769"/>
    </source>
</evidence>
<dbReference type="EMBL" id="MU858053">
    <property type="protein sequence ID" value="KAK4218324.1"/>
    <property type="molecule type" value="Genomic_DNA"/>
</dbReference>
<accession>A0AAN6YFT0</accession>
<evidence type="ECO:0000256" key="2">
    <source>
        <dbReference type="ARBA" id="ARBA00022676"/>
    </source>
</evidence>
<dbReference type="GO" id="GO:0016757">
    <property type="term" value="F:glycosyltransferase activity"/>
    <property type="evidence" value="ECO:0007669"/>
    <property type="project" value="UniProtKB-KW"/>
</dbReference>
<evidence type="ECO:0000256" key="8">
    <source>
        <dbReference type="ARBA" id="ARBA00037847"/>
    </source>
</evidence>
<evidence type="ECO:0000256" key="3">
    <source>
        <dbReference type="ARBA" id="ARBA00022679"/>
    </source>
</evidence>
<evidence type="ECO:0000256" key="5">
    <source>
        <dbReference type="ARBA" id="ARBA00022968"/>
    </source>
</evidence>
<evidence type="ECO:0000256" key="1">
    <source>
        <dbReference type="ARBA" id="ARBA00004606"/>
    </source>
</evidence>
<keyword evidence="4 9" id="KW-0812">Transmembrane</keyword>
<dbReference type="GO" id="GO:0016020">
    <property type="term" value="C:membrane"/>
    <property type="evidence" value="ECO:0007669"/>
    <property type="project" value="UniProtKB-SubCell"/>
</dbReference>
<evidence type="ECO:0000313" key="11">
    <source>
        <dbReference type="EMBL" id="KAK4218324.1"/>
    </source>
</evidence>
<organism evidence="11 12">
    <name type="scientific">Rhypophila decipiens</name>
    <dbReference type="NCBI Taxonomy" id="261697"/>
    <lineage>
        <taxon>Eukaryota</taxon>
        <taxon>Fungi</taxon>
        <taxon>Dikarya</taxon>
        <taxon>Ascomycota</taxon>
        <taxon>Pezizomycotina</taxon>
        <taxon>Sordariomycetes</taxon>
        <taxon>Sordariomycetidae</taxon>
        <taxon>Sordariales</taxon>
        <taxon>Naviculisporaceae</taxon>
        <taxon>Rhypophila</taxon>
    </lineage>
</organism>
<evidence type="ECO:0000256" key="4">
    <source>
        <dbReference type="ARBA" id="ARBA00022692"/>
    </source>
</evidence>
<evidence type="ECO:0000256" key="7">
    <source>
        <dbReference type="ARBA" id="ARBA00023136"/>
    </source>
</evidence>
<sequence length="568" mass="64913">MGAALPAPHRCFTMRNPFARALMLALGIFIVSLLLLRSDRMDVRTIVVKTATSTKDAFSSQHPIGNSHQTEWDTTAHVPTEQEETAISTTLQAFSNQTHKMNCDYDMDRLRQWKKTYGLQDRFEYTKRYVQAVRRSIHRESMTKLHQKLLPDELMVVDVSKRYRTEKCPEPLLVPVTRSPFPAAANGSDFMFGVSTTYRRFTDPRTSPIREWTYWMTDGKGHSNGAKLILMLLDASMGELEEAYERLAEVGIDVDVYQSDPATVMAVRYLTLVPTMYNHPDRIRKKWLVTCDDDTFFPSFNALAERFERYNHQGKMYIGTFSEDVNNIERHGSQAFGGAGVFLSLSVARLVASRFGSCASDQKVREADSGWGPQGDILLRKCIYENSDTKLTLLNDLWQLDLYGDPSGFYESGIKPLSLHHYRGGGWHVAHPWHYTKVAHLCGEDCTLQRFRTADNFVISTAFSVAYYPKGTSRFDFNQFERTFGSAPEDKGWNLDFKMGPQRPSLHGTGRKMSWDLQDAFWNGDGSLSQIYVRKHDDWRWRMPDGSVMSNRDGIIELIWLPAIESSG</sequence>
<dbReference type="InterPro" id="IPR003378">
    <property type="entry name" value="Fringe-like_glycosylTrfase"/>
</dbReference>
<dbReference type="Proteomes" id="UP001301769">
    <property type="component" value="Unassembled WGS sequence"/>
</dbReference>
<keyword evidence="7 9" id="KW-0472">Membrane</keyword>
<keyword evidence="2" id="KW-0328">Glycosyltransferase</keyword>
<evidence type="ECO:0000256" key="6">
    <source>
        <dbReference type="ARBA" id="ARBA00022989"/>
    </source>
</evidence>
<dbReference type="GO" id="GO:0012505">
    <property type="term" value="C:endomembrane system"/>
    <property type="evidence" value="ECO:0007669"/>
    <property type="project" value="UniProtKB-SubCell"/>
</dbReference>
<gene>
    <name evidence="11" type="ORF">QBC37DRAFT_412255</name>
</gene>
<evidence type="ECO:0000256" key="9">
    <source>
        <dbReference type="SAM" id="Phobius"/>
    </source>
</evidence>
<protein>
    <recommendedName>
        <fullName evidence="10">Fringe-like glycosyltransferase domain-containing protein</fullName>
    </recommendedName>
</protein>
<comment type="subcellular location">
    <subcellularLocation>
        <location evidence="8">Endomembrane system</location>
        <topology evidence="8">Single-pass membrane protein</topology>
    </subcellularLocation>
    <subcellularLocation>
        <location evidence="1">Membrane</location>
        <topology evidence="1">Single-pass type II membrane protein</topology>
    </subcellularLocation>
</comment>
<keyword evidence="3" id="KW-0808">Transferase</keyword>
<dbReference type="PANTHER" id="PTHR10811">
    <property type="entry name" value="FRINGE-RELATED"/>
    <property type="match status" value="1"/>
</dbReference>
<dbReference type="Gene3D" id="3.90.550.50">
    <property type="match status" value="1"/>
</dbReference>
<reference evidence="11" key="2">
    <citation type="submission" date="2023-05" db="EMBL/GenBank/DDBJ databases">
        <authorList>
            <consortium name="Lawrence Berkeley National Laboratory"/>
            <person name="Steindorff A."/>
            <person name="Hensen N."/>
            <person name="Bonometti L."/>
            <person name="Westerberg I."/>
            <person name="Brannstrom I.O."/>
            <person name="Guillou S."/>
            <person name="Cros-Aarteil S."/>
            <person name="Calhoun S."/>
            <person name="Haridas S."/>
            <person name="Kuo A."/>
            <person name="Mondo S."/>
            <person name="Pangilinan J."/>
            <person name="Riley R."/>
            <person name="Labutti K."/>
            <person name="Andreopoulos B."/>
            <person name="Lipzen A."/>
            <person name="Chen C."/>
            <person name="Yanf M."/>
            <person name="Daum C."/>
            <person name="Ng V."/>
            <person name="Clum A."/>
            <person name="Ohm R."/>
            <person name="Martin F."/>
            <person name="Silar P."/>
            <person name="Natvig D."/>
            <person name="Lalanne C."/>
            <person name="Gautier V."/>
            <person name="Ament-Velasquez S.L."/>
            <person name="Kruys A."/>
            <person name="Hutchinson M.I."/>
            <person name="Powell A.J."/>
            <person name="Barry K."/>
            <person name="Miller A.N."/>
            <person name="Grigoriev I.V."/>
            <person name="Debuchy R."/>
            <person name="Gladieux P."/>
            <person name="Thoren M.H."/>
            <person name="Johannesson H."/>
        </authorList>
    </citation>
    <scope>NUCLEOTIDE SEQUENCE</scope>
    <source>
        <strain evidence="11">PSN293</strain>
    </source>
</reference>
<proteinExistence type="predicted"/>
<comment type="caution">
    <text evidence="11">The sequence shown here is derived from an EMBL/GenBank/DDBJ whole genome shotgun (WGS) entry which is preliminary data.</text>
</comment>